<name>A0ABY1Q4D1_9SPHN</name>
<evidence type="ECO:0000313" key="2">
    <source>
        <dbReference type="Proteomes" id="UP001157910"/>
    </source>
</evidence>
<dbReference type="Proteomes" id="UP001157910">
    <property type="component" value="Unassembled WGS sequence"/>
</dbReference>
<sequence length="62" mass="6687">MSLTSTKVGAYIVEGAPPGPQASKVSQMLVSGPFQPLTVSRIGYYLVTAPPKDPRRRINFIP</sequence>
<keyword evidence="2" id="KW-1185">Reference proteome</keyword>
<protein>
    <submittedName>
        <fullName evidence="1">Uncharacterized protein</fullName>
    </submittedName>
</protein>
<accession>A0ABY1Q4D1</accession>
<gene>
    <name evidence="1" type="ORF">SAMN06296065_102451</name>
</gene>
<evidence type="ECO:0000313" key="1">
    <source>
        <dbReference type="EMBL" id="SMP58330.1"/>
    </source>
</evidence>
<comment type="caution">
    <text evidence="1">The sequence shown here is derived from an EMBL/GenBank/DDBJ whole genome shotgun (WGS) entry which is preliminary data.</text>
</comment>
<proteinExistence type="predicted"/>
<dbReference type="EMBL" id="FXUI01000002">
    <property type="protein sequence ID" value="SMP58330.1"/>
    <property type="molecule type" value="Genomic_DNA"/>
</dbReference>
<organism evidence="1 2">
    <name type="scientific">Novosphingobium panipatense</name>
    <dbReference type="NCBI Taxonomy" id="428991"/>
    <lineage>
        <taxon>Bacteria</taxon>
        <taxon>Pseudomonadati</taxon>
        <taxon>Pseudomonadota</taxon>
        <taxon>Alphaproteobacteria</taxon>
        <taxon>Sphingomonadales</taxon>
        <taxon>Sphingomonadaceae</taxon>
        <taxon>Novosphingobium</taxon>
    </lineage>
</organism>
<reference evidence="1 2" key="1">
    <citation type="submission" date="2017-05" db="EMBL/GenBank/DDBJ databases">
        <authorList>
            <person name="Varghese N."/>
            <person name="Submissions S."/>
        </authorList>
    </citation>
    <scope>NUCLEOTIDE SEQUENCE [LARGE SCALE GENOMIC DNA]</scope>
    <source>
        <strain evidence="1 2">SM16</strain>
    </source>
</reference>